<accession>A0A251YVP3</accession>
<evidence type="ECO:0000313" key="3">
    <source>
        <dbReference type="Proteomes" id="UP000195011"/>
    </source>
</evidence>
<protein>
    <submittedName>
        <fullName evidence="2">Uncharacterized protein</fullName>
    </submittedName>
</protein>
<dbReference type="AlphaFoldDB" id="A0A251YVP3"/>
<feature type="region of interest" description="Disordered" evidence="1">
    <location>
        <begin position="42"/>
        <end position="86"/>
    </location>
</feature>
<evidence type="ECO:0000313" key="2">
    <source>
        <dbReference type="EMBL" id="OUE28326.1"/>
    </source>
</evidence>
<evidence type="ECO:0000256" key="1">
    <source>
        <dbReference type="SAM" id="MobiDB-lite"/>
    </source>
</evidence>
<organism evidence="2 3">
    <name type="scientific">Clavibacter michiganensis</name>
    <dbReference type="NCBI Taxonomy" id="28447"/>
    <lineage>
        <taxon>Bacteria</taxon>
        <taxon>Bacillati</taxon>
        <taxon>Actinomycetota</taxon>
        <taxon>Actinomycetes</taxon>
        <taxon>Micrococcales</taxon>
        <taxon>Microbacteriaceae</taxon>
        <taxon>Clavibacter</taxon>
    </lineage>
</organism>
<gene>
    <name evidence="2" type="ORF">BFL36_01725</name>
</gene>
<dbReference type="RefSeq" id="WP_086516292.1">
    <property type="nucleotide sequence ID" value="NZ_MDJY01000011.1"/>
</dbReference>
<name>A0A251YVP3_9MICO</name>
<proteinExistence type="predicted"/>
<feature type="compositionally biased region" description="Low complexity" evidence="1">
    <location>
        <begin position="42"/>
        <end position="58"/>
    </location>
</feature>
<dbReference type="Proteomes" id="UP000195011">
    <property type="component" value="Unassembled WGS sequence"/>
</dbReference>
<dbReference type="EMBL" id="MDJY01000011">
    <property type="protein sequence ID" value="OUE28326.1"/>
    <property type="molecule type" value="Genomic_DNA"/>
</dbReference>
<reference evidence="2 3" key="1">
    <citation type="submission" date="2016-08" db="EMBL/GenBank/DDBJ databases">
        <title>Genome sequence of Clavibacter michiganensis spp strain CFBP8017.</title>
        <authorList>
            <person name="Thapa S.P."/>
            <person name="Coaker G."/>
            <person name="Jacques M.-A."/>
        </authorList>
    </citation>
    <scope>NUCLEOTIDE SEQUENCE [LARGE SCALE GENOMIC DNA]</scope>
    <source>
        <strain evidence="2">CFBP8017</strain>
    </source>
</reference>
<comment type="caution">
    <text evidence="2">The sequence shown here is derived from an EMBL/GenBank/DDBJ whole genome shotgun (WGS) entry which is preliminary data.</text>
</comment>
<sequence>MNTSSATPSGRSPLRPVRAASVTALAAVALTATVGLGIAHASSSATAASDGVSVSASGHGYGPAGLDPEYTGLPTPEEWRHSHHGH</sequence>